<dbReference type="InterPro" id="IPR000653">
    <property type="entry name" value="DegT/StrS_aminotransferase"/>
</dbReference>
<reference evidence="2 3" key="1">
    <citation type="journal article" date="2019" name="Microbiol. Resour. Announc.">
        <title>Complete Genome Sequence of Halomonas sulfidaeris Strain Esulfide1 Isolated from a Metal Sulfide Rock at a Depth of 2,200 Meters, Obtained Using Nanopore Sequencing.</title>
        <authorList>
            <person name="Saito M."/>
            <person name="Nishigata A."/>
            <person name="Galipon J."/>
            <person name="Arakawa K."/>
        </authorList>
    </citation>
    <scope>NUCLEOTIDE SEQUENCE [LARGE SCALE GENOMIC DNA]</scope>
    <source>
        <strain evidence="2 3">ATCC BAA-803</strain>
    </source>
</reference>
<dbReference type="Pfam" id="PF01041">
    <property type="entry name" value="DegT_DnrJ_EryC1"/>
    <property type="match status" value="1"/>
</dbReference>
<protein>
    <submittedName>
        <fullName evidence="2">Uncharacterized protein</fullName>
    </submittedName>
</protein>
<sequence>MICEDQKHRDELLRVTNEQSVMTRPIWQLMNSLPMYAHAPAGELSNSRWLEERVVNLPSSLSPPMGKAYA</sequence>
<dbReference type="Proteomes" id="UP000320231">
    <property type="component" value="Chromosome"/>
</dbReference>
<evidence type="ECO:0000313" key="3">
    <source>
        <dbReference type="Proteomes" id="UP000320231"/>
    </source>
</evidence>
<dbReference type="EMBL" id="AP019514">
    <property type="protein sequence ID" value="BBI64338.1"/>
    <property type="molecule type" value="Genomic_DNA"/>
</dbReference>
<dbReference type="KEGG" id="hsr:HSBAA_56440"/>
<dbReference type="Gene3D" id="3.90.1150.10">
    <property type="entry name" value="Aspartate Aminotransferase, domain 1"/>
    <property type="match status" value="1"/>
</dbReference>
<proteinExistence type="predicted"/>
<accession>A0A455UJ06</accession>
<gene>
    <name evidence="2" type="ORF">HSBAA_56440</name>
</gene>
<evidence type="ECO:0000256" key="1">
    <source>
        <dbReference type="ARBA" id="ARBA00022898"/>
    </source>
</evidence>
<organism evidence="2 3">
    <name type="scientific">Vreelandella sulfidaeris</name>
    <dbReference type="NCBI Taxonomy" id="115553"/>
    <lineage>
        <taxon>Bacteria</taxon>
        <taxon>Pseudomonadati</taxon>
        <taxon>Pseudomonadota</taxon>
        <taxon>Gammaproteobacteria</taxon>
        <taxon>Oceanospirillales</taxon>
        <taxon>Halomonadaceae</taxon>
        <taxon>Vreelandella</taxon>
    </lineage>
</organism>
<dbReference type="AlphaFoldDB" id="A0A455UJ06"/>
<name>A0A455UJ06_9GAMM</name>
<keyword evidence="1" id="KW-0663">Pyridoxal phosphate</keyword>
<evidence type="ECO:0000313" key="2">
    <source>
        <dbReference type="EMBL" id="BBI64338.1"/>
    </source>
</evidence>
<dbReference type="InterPro" id="IPR015422">
    <property type="entry name" value="PyrdxlP-dep_Trfase_small"/>
</dbReference>